<protein>
    <recommendedName>
        <fullName evidence="12">DNA 3'-5' helicase</fullName>
        <ecNumber evidence="12">5.6.2.4</ecNumber>
    </recommendedName>
    <alternativeName>
        <fullName evidence="13">DNA 3'-5' helicase II</fullName>
    </alternativeName>
</protein>
<evidence type="ECO:0000256" key="6">
    <source>
        <dbReference type="ARBA" id="ARBA00022839"/>
    </source>
</evidence>
<dbReference type="Gene3D" id="3.40.50.300">
    <property type="entry name" value="P-loop containing nucleotide triphosphate hydrolases"/>
    <property type="match status" value="4"/>
</dbReference>
<dbReference type="PANTHER" id="PTHR11070">
    <property type="entry name" value="UVRD / RECB / PCRA DNA HELICASE FAMILY MEMBER"/>
    <property type="match status" value="1"/>
</dbReference>
<dbReference type="KEGG" id="mor:MOC_3884"/>
<dbReference type="InterPro" id="IPR011604">
    <property type="entry name" value="PDDEXK-like_dom_sf"/>
</dbReference>
<dbReference type="STRING" id="693986.MOC_3884"/>
<feature type="compositionally biased region" description="Low complexity" evidence="16">
    <location>
        <begin position="933"/>
        <end position="949"/>
    </location>
</feature>
<evidence type="ECO:0000256" key="8">
    <source>
        <dbReference type="ARBA" id="ARBA00023125"/>
    </source>
</evidence>
<keyword evidence="3" id="KW-0227">DNA damage</keyword>
<keyword evidence="1" id="KW-0540">Nuclease</keyword>
<evidence type="ECO:0000256" key="11">
    <source>
        <dbReference type="ARBA" id="ARBA00034617"/>
    </source>
</evidence>
<evidence type="ECO:0000256" key="14">
    <source>
        <dbReference type="ARBA" id="ARBA00048988"/>
    </source>
</evidence>
<comment type="catalytic activity">
    <reaction evidence="14">
        <text>ATP + H2O = ADP + phosphate + H(+)</text>
        <dbReference type="Rhea" id="RHEA:13065"/>
        <dbReference type="ChEBI" id="CHEBI:15377"/>
        <dbReference type="ChEBI" id="CHEBI:15378"/>
        <dbReference type="ChEBI" id="CHEBI:30616"/>
        <dbReference type="ChEBI" id="CHEBI:43474"/>
        <dbReference type="ChEBI" id="CHEBI:456216"/>
        <dbReference type="EC" id="5.6.2.4"/>
    </reaction>
</comment>
<evidence type="ECO:0000256" key="15">
    <source>
        <dbReference type="PROSITE-ProRule" id="PRU00560"/>
    </source>
</evidence>
<evidence type="ECO:0000256" key="16">
    <source>
        <dbReference type="SAM" id="MobiDB-lite"/>
    </source>
</evidence>
<evidence type="ECO:0000256" key="7">
    <source>
        <dbReference type="ARBA" id="ARBA00022840"/>
    </source>
</evidence>
<evidence type="ECO:0000256" key="10">
    <source>
        <dbReference type="ARBA" id="ARBA00023235"/>
    </source>
</evidence>
<keyword evidence="8" id="KW-0238">DNA-binding</keyword>
<evidence type="ECO:0000259" key="18">
    <source>
        <dbReference type="PROSITE" id="PS51217"/>
    </source>
</evidence>
<evidence type="ECO:0000313" key="20">
    <source>
        <dbReference type="Proteomes" id="UP000029492"/>
    </source>
</evidence>
<dbReference type="GO" id="GO:0000725">
    <property type="term" value="P:recombinational repair"/>
    <property type="evidence" value="ECO:0007669"/>
    <property type="project" value="TreeGrafter"/>
</dbReference>
<dbReference type="GO" id="GO:0033202">
    <property type="term" value="C:DNA helicase complex"/>
    <property type="evidence" value="ECO:0007669"/>
    <property type="project" value="TreeGrafter"/>
</dbReference>
<name>A0A089QAL7_9HYPH</name>
<evidence type="ECO:0000259" key="17">
    <source>
        <dbReference type="PROSITE" id="PS51198"/>
    </source>
</evidence>
<evidence type="ECO:0000256" key="12">
    <source>
        <dbReference type="ARBA" id="ARBA00034808"/>
    </source>
</evidence>
<organism evidence="19 20">
    <name type="scientific">Methylobacterium oryzae CBMB20</name>
    <dbReference type="NCBI Taxonomy" id="693986"/>
    <lineage>
        <taxon>Bacteria</taxon>
        <taxon>Pseudomonadati</taxon>
        <taxon>Pseudomonadota</taxon>
        <taxon>Alphaproteobacteria</taxon>
        <taxon>Hyphomicrobiales</taxon>
        <taxon>Methylobacteriaceae</taxon>
        <taxon>Methylobacterium</taxon>
    </lineage>
</organism>
<keyword evidence="4 15" id="KW-0378">Hydrolase</keyword>
<dbReference type="PROSITE" id="PS51198">
    <property type="entry name" value="UVRD_HELICASE_ATP_BIND"/>
    <property type="match status" value="1"/>
</dbReference>
<evidence type="ECO:0000256" key="5">
    <source>
        <dbReference type="ARBA" id="ARBA00022806"/>
    </source>
</evidence>
<dbReference type="PANTHER" id="PTHR11070:SF2">
    <property type="entry name" value="ATP-DEPENDENT DNA HELICASE SRS2"/>
    <property type="match status" value="1"/>
</dbReference>
<reference evidence="19 20" key="1">
    <citation type="journal article" date="2014" name="PLoS ONE">
        <title>Genome Information of Methylobacterium oryzae, a Plant-Probiotic Methylotroph in the Phyllosphere.</title>
        <authorList>
            <person name="Kwak M.J."/>
            <person name="Jeong H."/>
            <person name="Madhaiyan M."/>
            <person name="Lee Y."/>
            <person name="Sa T.M."/>
            <person name="Oh T.K."/>
            <person name="Kim J.F."/>
        </authorList>
    </citation>
    <scope>NUCLEOTIDE SEQUENCE [LARGE SCALE GENOMIC DNA]</scope>
    <source>
        <strain evidence="19 20">CBMB20</strain>
    </source>
</reference>
<evidence type="ECO:0000256" key="2">
    <source>
        <dbReference type="ARBA" id="ARBA00022741"/>
    </source>
</evidence>
<dbReference type="AlphaFoldDB" id="A0A089QAL7"/>
<dbReference type="Pfam" id="PF13361">
    <property type="entry name" value="UvrD_C"/>
    <property type="match status" value="1"/>
</dbReference>
<feature type="binding site" evidence="15">
    <location>
        <begin position="36"/>
        <end position="43"/>
    </location>
    <ligand>
        <name>ATP</name>
        <dbReference type="ChEBI" id="CHEBI:30616"/>
    </ligand>
</feature>
<dbReference type="Proteomes" id="UP000029492">
    <property type="component" value="Chromosome"/>
</dbReference>
<dbReference type="InterPro" id="IPR027417">
    <property type="entry name" value="P-loop_NTPase"/>
</dbReference>
<feature type="region of interest" description="Disordered" evidence="16">
    <location>
        <begin position="932"/>
        <end position="986"/>
    </location>
</feature>
<keyword evidence="7 15" id="KW-0067">ATP-binding</keyword>
<dbReference type="HOGENOM" id="CLU_001114_0_0_5"/>
<dbReference type="GO" id="GO:0005829">
    <property type="term" value="C:cytosol"/>
    <property type="evidence" value="ECO:0007669"/>
    <property type="project" value="TreeGrafter"/>
</dbReference>
<sequence>MSSATSHAPAPFVVDDLTRANQRRAADPRASAWVSANAGAGKTKVLTDRVVRLLLDGAPPGRILCLTFTKAAAANMAIRVFRLLGRWVTLDDETLAAELADLTGERAGPERLRLARRLFARAVETPGGLKIETLHALCERLLHMFPFEANVPARFVVLDETKAQELFDIEMANVLADAVANGDTPLSAALARITPEATGDTLRSAIRSAMRARSFIGDAAGLEKAFGRLHGALGLAPEDSADRIEAGILDGGTGCRPEDREALIAALRTGKANDEKLADALAAAEAERAGSADLPDRSEALALYRAVFFTQKDEPKADSRLGTKSVPADAKAALLAERDRLEPLFDRLRAARAHARTQALFRIAAEIHRRVEAQKARLGALDFDDLIHKALDLLGRVGAGWVLYKLDRGIDHVLVDEAQDTNPEQWAILRAITEEFAAGEGARTGSRTRFAVGDPKQSIYGFQGAEPREFALTRASWIAESRSAGLTFEDVPLTLSFRSTDLVLRAVDAVFAIDAHNDGLSFEDTVRTTVHASARPGAPGDVELWPIAEPEPAAEPDAWTAPVDAPETSAPAIVTARRVAQAVRTWTTTGDATGRIWRPGDVLILVRKRGPAFEEVIRALKGLGVPVAGQDRLEVSAHIAVADLVAAGRAGLLPADDLTLATALKTPLVGLTDDDLVRIATRRDLAETLEDALHRHAASGDPAARRGLEALSGWIALAGLHGPFGFYARLLGPQGGRAKLVARLGGEAGDAIDVFLAAAAQAETGEDAPSLGGFLARYVGAEAGHTVKRDLESGRDEVRVMTVHGAKGLEAPVVVILDGCEPLGRNDPPLLPLPATEIALPPVWSGGRTQDCAATDAARAALLAKARQEHNRLLYVAMTRAADRLIVAPFRGHERESEAAWCRMIHAGLEAALGAGRTLDLPYGPATFWQDGAPQMPAPAAAASAATRSPEPEPDWLRSPVPPEPEVEALSPSGALRAADGARVPPPRLADAQARRRGILIHALLQHLPRVEPARREAAGLAFVRSRAPGLPRAAPHAIVRSVLRIIDDPDLAPLFSPDARAEVALSGRVRAAGAERAVQGRVDRLAVTADVVRIADFKTGRPPEPDAPLPAAEAGQIALYARLLAQIYPGRTIQPILVWTSGPVIRTLGPDDVAAALDRVGIEA</sequence>
<dbReference type="eggNOG" id="COG1074">
    <property type="taxonomic scope" value="Bacteria"/>
</dbReference>
<dbReference type="InterPro" id="IPR014016">
    <property type="entry name" value="UvrD-like_ATP-bd"/>
</dbReference>
<keyword evidence="20" id="KW-1185">Reference proteome</keyword>
<evidence type="ECO:0000256" key="3">
    <source>
        <dbReference type="ARBA" id="ARBA00022763"/>
    </source>
</evidence>
<dbReference type="GO" id="GO:0003677">
    <property type="term" value="F:DNA binding"/>
    <property type="evidence" value="ECO:0007669"/>
    <property type="project" value="UniProtKB-KW"/>
</dbReference>
<evidence type="ECO:0000256" key="1">
    <source>
        <dbReference type="ARBA" id="ARBA00022722"/>
    </source>
</evidence>
<evidence type="ECO:0000256" key="4">
    <source>
        <dbReference type="ARBA" id="ARBA00022801"/>
    </source>
</evidence>
<dbReference type="Pfam" id="PF00580">
    <property type="entry name" value="UvrD-helicase"/>
    <property type="match status" value="1"/>
</dbReference>
<keyword evidence="9" id="KW-0234">DNA repair</keyword>
<dbReference type="InterPro" id="IPR000212">
    <property type="entry name" value="DNA_helicase_UvrD/REP"/>
</dbReference>
<dbReference type="EC" id="5.6.2.4" evidence="12"/>
<dbReference type="Pfam" id="PF12705">
    <property type="entry name" value="PDDEXK_1"/>
    <property type="match status" value="1"/>
</dbReference>
<dbReference type="Gene3D" id="1.10.486.10">
    <property type="entry name" value="PCRA, domain 4"/>
    <property type="match status" value="1"/>
</dbReference>
<feature type="domain" description="UvrD-like helicase C-terminal" evidence="18">
    <location>
        <begin position="532"/>
        <end position="808"/>
    </location>
</feature>
<dbReference type="GO" id="GO:0005524">
    <property type="term" value="F:ATP binding"/>
    <property type="evidence" value="ECO:0007669"/>
    <property type="project" value="UniProtKB-UniRule"/>
</dbReference>
<dbReference type="EMBL" id="CP003811">
    <property type="protein sequence ID" value="AIQ91639.1"/>
    <property type="molecule type" value="Genomic_DNA"/>
</dbReference>
<dbReference type="InterPro" id="IPR014151">
    <property type="entry name" value="DNA_helicase_AddA"/>
</dbReference>
<keyword evidence="6" id="KW-0269">Exonuclease</keyword>
<feature type="domain" description="UvrD-like helicase ATP-binding" evidence="17">
    <location>
        <begin position="15"/>
        <end position="500"/>
    </location>
</feature>
<gene>
    <name evidence="19" type="primary">addA</name>
    <name evidence="19" type="ORF">MOC_3884</name>
</gene>
<dbReference type="GO" id="GO:0004527">
    <property type="term" value="F:exonuclease activity"/>
    <property type="evidence" value="ECO:0007669"/>
    <property type="project" value="UniProtKB-KW"/>
</dbReference>
<evidence type="ECO:0000256" key="13">
    <source>
        <dbReference type="ARBA" id="ARBA00034923"/>
    </source>
</evidence>
<dbReference type="InterPro" id="IPR038726">
    <property type="entry name" value="PDDEXK_AddAB-type"/>
</dbReference>
<dbReference type="SUPFAM" id="SSF52540">
    <property type="entry name" value="P-loop containing nucleoside triphosphate hydrolases"/>
    <property type="match status" value="1"/>
</dbReference>
<proteinExistence type="predicted"/>
<comment type="catalytic activity">
    <reaction evidence="11">
        <text>Couples ATP hydrolysis with the unwinding of duplex DNA by translocating in the 3'-5' direction.</text>
        <dbReference type="EC" id="5.6.2.4"/>
    </reaction>
</comment>
<dbReference type="InterPro" id="IPR014017">
    <property type="entry name" value="DNA_helicase_UvrD-like_C"/>
</dbReference>
<keyword evidence="2 15" id="KW-0547">Nucleotide-binding</keyword>
<accession>A0A089QAL7</accession>
<dbReference type="RefSeq" id="WP_043758748.1">
    <property type="nucleotide sequence ID" value="NZ_CP003811.1"/>
</dbReference>
<dbReference type="Gene3D" id="3.90.320.10">
    <property type="match status" value="1"/>
</dbReference>
<dbReference type="GO" id="GO:0043138">
    <property type="term" value="F:3'-5' DNA helicase activity"/>
    <property type="evidence" value="ECO:0007669"/>
    <property type="project" value="UniProtKB-EC"/>
</dbReference>
<keyword evidence="5 15" id="KW-0347">Helicase</keyword>
<dbReference type="NCBIfam" id="TIGR02784">
    <property type="entry name" value="addA_alphas"/>
    <property type="match status" value="1"/>
</dbReference>
<evidence type="ECO:0000256" key="9">
    <source>
        <dbReference type="ARBA" id="ARBA00023204"/>
    </source>
</evidence>
<dbReference type="PROSITE" id="PS51217">
    <property type="entry name" value="UVRD_HELICASE_CTER"/>
    <property type="match status" value="1"/>
</dbReference>
<keyword evidence="10" id="KW-0413">Isomerase</keyword>
<evidence type="ECO:0000313" key="19">
    <source>
        <dbReference type="EMBL" id="AIQ91639.1"/>
    </source>
</evidence>